<evidence type="ECO:0000313" key="4">
    <source>
        <dbReference type="EMBL" id="KAI9638693.1"/>
    </source>
</evidence>
<dbReference type="RefSeq" id="XP_052948470.1">
    <property type="nucleotide sequence ID" value="XM_053092275.1"/>
</dbReference>
<dbReference type="Proteomes" id="UP001164286">
    <property type="component" value="Unassembled WGS sequence"/>
</dbReference>
<keyword evidence="5" id="KW-1185">Reference proteome</keyword>
<dbReference type="EMBL" id="JAKWFO010000003">
    <property type="protein sequence ID" value="KAI9638693.1"/>
    <property type="molecule type" value="Genomic_DNA"/>
</dbReference>
<dbReference type="GeneID" id="77731480"/>
<feature type="chain" id="PRO_5041404049" evidence="3">
    <location>
        <begin position="31"/>
        <end position="613"/>
    </location>
</feature>
<feature type="compositionally biased region" description="Low complexity" evidence="1">
    <location>
        <begin position="495"/>
        <end position="509"/>
    </location>
</feature>
<evidence type="ECO:0000256" key="2">
    <source>
        <dbReference type="SAM" id="Phobius"/>
    </source>
</evidence>
<feature type="signal peptide" evidence="3">
    <location>
        <begin position="1"/>
        <end position="30"/>
    </location>
</feature>
<sequence length="613" mass="64333">MSPYPLAGQAGPRWLTLLLSLAVLLPLSLAQSSSANVNVQPFNLTLSSQSPTLFYYPNFTGSGLSSWNVSYSDSSWSTWSPSSLNNGVGSSVHWSNLSDSSVTFSFYGTAAYIYGKVYGGATYLTVDGVTVQTSENGESTTMGMESETSASPTATSAVPGPVASGTPRMDTRPLLAKVEGMGAVWHTVSVKFQGRGGWEIMGVTMTMPVGARGSTIVNSTLISTTDLVLNKDFDFSDSGWAARQTPGNSSDTEAYTSTSNASYSVSVPSNTSLVLIYGSVTPLDARYSVSLLAEDDLALTQGQRYAEYRSLTPWAEPERVLYYASVKPGKNYRVKVELIGNAGGMGMAVDEVVFVSATGNPSANTTWDGLNPVDPSNSGPSNSADVNQLSAGQKGGAIAGGVIGFLLLSALIVWLILHLRRRKARQAGMASDERSQEGSSPEKEVTPFDIDGPIEGGSTTPRPLPVLSKLRTESQAVGAGDGTSVHSPVSYRGGSDASSPVYASSSQHAPTSLTYSRGLPSLAPPLPASYPCSGSSSPITPTATAPDPALQIKHDILAEFGQSHSGREGEEGGAAGMPSPDGRARLEMDAGRVIERDREEVLPPNYDPAWKDS</sequence>
<keyword evidence="3" id="KW-0732">Signal</keyword>
<feature type="compositionally biased region" description="Basic and acidic residues" evidence="1">
    <location>
        <begin position="431"/>
        <end position="446"/>
    </location>
</feature>
<keyword evidence="2" id="KW-0812">Transmembrane</keyword>
<organism evidence="4 5">
    <name type="scientific">Dioszegia hungarica</name>
    <dbReference type="NCBI Taxonomy" id="4972"/>
    <lineage>
        <taxon>Eukaryota</taxon>
        <taxon>Fungi</taxon>
        <taxon>Dikarya</taxon>
        <taxon>Basidiomycota</taxon>
        <taxon>Agaricomycotina</taxon>
        <taxon>Tremellomycetes</taxon>
        <taxon>Tremellales</taxon>
        <taxon>Bulleribasidiaceae</taxon>
        <taxon>Dioszegia</taxon>
    </lineage>
</organism>
<gene>
    <name evidence="4" type="ORF">MKK02DRAFT_43102</name>
</gene>
<feature type="transmembrane region" description="Helical" evidence="2">
    <location>
        <begin position="397"/>
        <end position="417"/>
    </location>
</feature>
<keyword evidence="2" id="KW-0472">Membrane</keyword>
<feature type="region of interest" description="Disordered" evidence="1">
    <location>
        <begin position="365"/>
        <end position="388"/>
    </location>
</feature>
<feature type="compositionally biased region" description="Polar residues" evidence="1">
    <location>
        <begin position="135"/>
        <end position="147"/>
    </location>
</feature>
<keyword evidence="2" id="KW-1133">Transmembrane helix</keyword>
<name>A0AA38HBZ2_9TREE</name>
<feature type="region of interest" description="Disordered" evidence="1">
    <location>
        <begin position="135"/>
        <end position="168"/>
    </location>
</feature>
<accession>A0AA38HBZ2</accession>
<protein>
    <submittedName>
        <fullName evidence="4">Uncharacterized protein</fullName>
    </submittedName>
</protein>
<dbReference type="AlphaFoldDB" id="A0AA38HBZ2"/>
<comment type="caution">
    <text evidence="4">The sequence shown here is derived from an EMBL/GenBank/DDBJ whole genome shotgun (WGS) entry which is preliminary data.</text>
</comment>
<proteinExistence type="predicted"/>
<evidence type="ECO:0000256" key="3">
    <source>
        <dbReference type="SAM" id="SignalP"/>
    </source>
</evidence>
<feature type="compositionally biased region" description="Basic and acidic residues" evidence="1">
    <location>
        <begin position="582"/>
        <end position="601"/>
    </location>
</feature>
<evidence type="ECO:0000313" key="5">
    <source>
        <dbReference type="Proteomes" id="UP001164286"/>
    </source>
</evidence>
<feature type="region of interest" description="Disordered" evidence="1">
    <location>
        <begin position="427"/>
        <end position="516"/>
    </location>
</feature>
<feature type="region of interest" description="Disordered" evidence="1">
    <location>
        <begin position="553"/>
        <end position="613"/>
    </location>
</feature>
<feature type="compositionally biased region" description="Low complexity" evidence="1">
    <location>
        <begin position="148"/>
        <end position="161"/>
    </location>
</feature>
<reference evidence="4" key="1">
    <citation type="journal article" date="2022" name="G3 (Bethesda)">
        <title>High quality genome of the basidiomycete yeast Dioszegia hungarica PDD-24b-2 isolated from cloud water.</title>
        <authorList>
            <person name="Jarrige D."/>
            <person name="Haridas S."/>
            <person name="Bleykasten-Grosshans C."/>
            <person name="Joly M."/>
            <person name="Nadalig T."/>
            <person name="Sancelme M."/>
            <person name="Vuilleumier S."/>
            <person name="Grigoriev I.V."/>
            <person name="Amato P."/>
            <person name="Bringel F."/>
        </authorList>
    </citation>
    <scope>NUCLEOTIDE SEQUENCE</scope>
    <source>
        <strain evidence="4">PDD-24b-2</strain>
    </source>
</reference>
<evidence type="ECO:0000256" key="1">
    <source>
        <dbReference type="SAM" id="MobiDB-lite"/>
    </source>
</evidence>